<reference evidence="1" key="1">
    <citation type="journal article" date="2021" name="mSystems">
        <title>Bacteria and Archaea Synergistically Convert Glycine Betaine to Biogenic Methane in the Formosa Cold Seep of the South China Sea.</title>
        <authorList>
            <person name="Li L."/>
            <person name="Zhang W."/>
            <person name="Zhang S."/>
            <person name="Song L."/>
            <person name="Sun Q."/>
            <person name="Zhang H."/>
            <person name="Xiang H."/>
            <person name="Dong X."/>
        </authorList>
    </citation>
    <scope>NUCLEOTIDE SEQUENCE</scope>
    <source>
        <strain evidence="1">LLY</strain>
    </source>
</reference>
<gene>
    <name evidence="1" type="ORF">KDK67_05305</name>
</gene>
<reference evidence="1" key="2">
    <citation type="submission" date="2021-04" db="EMBL/GenBank/DDBJ databases">
        <authorList>
            <person name="Dong X."/>
        </authorList>
    </citation>
    <scope>NUCLEOTIDE SEQUENCE</scope>
    <source>
        <strain evidence="1">LLY</strain>
    </source>
</reference>
<evidence type="ECO:0000313" key="2">
    <source>
        <dbReference type="Proteomes" id="UP001056766"/>
    </source>
</evidence>
<dbReference type="AlphaFoldDB" id="A0A9E4ZEY2"/>
<dbReference type="RefSeq" id="WP_250867802.1">
    <property type="nucleotide sequence ID" value="NZ_JAGSOI010000015.1"/>
</dbReference>
<dbReference type="Proteomes" id="UP001056766">
    <property type="component" value="Unassembled WGS sequence"/>
</dbReference>
<name>A0A9E4ZEY2_9EURY</name>
<protein>
    <submittedName>
        <fullName evidence="1">Uncharacterized protein</fullName>
    </submittedName>
</protein>
<dbReference type="EMBL" id="JAGSOI010000015">
    <property type="protein sequence ID" value="MCM1986420.1"/>
    <property type="molecule type" value="Genomic_DNA"/>
</dbReference>
<accession>A0A9E4ZEY2</accession>
<keyword evidence="2" id="KW-1185">Reference proteome</keyword>
<proteinExistence type="predicted"/>
<organism evidence="1 2">
    <name type="scientific">Methanococcoides seepicolus</name>
    <dbReference type="NCBI Taxonomy" id="2828780"/>
    <lineage>
        <taxon>Archaea</taxon>
        <taxon>Methanobacteriati</taxon>
        <taxon>Methanobacteriota</taxon>
        <taxon>Stenosarchaea group</taxon>
        <taxon>Methanomicrobia</taxon>
        <taxon>Methanosarcinales</taxon>
        <taxon>Methanosarcinaceae</taxon>
        <taxon>Methanococcoides</taxon>
    </lineage>
</organism>
<evidence type="ECO:0000313" key="1">
    <source>
        <dbReference type="EMBL" id="MCM1986420.1"/>
    </source>
</evidence>
<sequence length="241" mass="27932">MDRKTFNRVRLASIVLNEIEDLPAKMYPFLEFEKNENEAEGKYRILPLVGEAKESQAIFSVEYQKWSEEVLDLLQRFYPQKVDEFTDAYRSALPYVTLELKPKTANSHKLKFTFIKYLTEQRTILSHLFAKMSSMEITDDECDMNRDVECGFTDNCLRVFRAAVQPVLEDEIDTFRANLSERDGDFKDILDMADQINDAATNDVSKLINKCNGLRKLCAENVECEDAIRPLIPVFDIIGRM</sequence>
<comment type="caution">
    <text evidence="1">The sequence shown here is derived from an EMBL/GenBank/DDBJ whole genome shotgun (WGS) entry which is preliminary data.</text>
</comment>